<dbReference type="InterPro" id="IPR018200">
    <property type="entry name" value="USP_CS"/>
</dbReference>
<evidence type="ECO:0000256" key="8">
    <source>
        <dbReference type="SAM" id="Phobius"/>
    </source>
</evidence>
<dbReference type="Proteomes" id="UP000593562">
    <property type="component" value="Unassembled WGS sequence"/>
</dbReference>
<keyword evidence="11" id="KW-1185">Reference proteome</keyword>
<dbReference type="GO" id="GO:0005829">
    <property type="term" value="C:cytosol"/>
    <property type="evidence" value="ECO:0007669"/>
    <property type="project" value="TreeGrafter"/>
</dbReference>
<evidence type="ECO:0000256" key="4">
    <source>
        <dbReference type="ARBA" id="ARBA00022786"/>
    </source>
</evidence>
<evidence type="ECO:0000256" key="5">
    <source>
        <dbReference type="ARBA" id="ARBA00022801"/>
    </source>
</evidence>
<evidence type="ECO:0000256" key="1">
    <source>
        <dbReference type="ARBA" id="ARBA00000707"/>
    </source>
</evidence>
<dbReference type="GO" id="GO:0004843">
    <property type="term" value="F:cysteine-type deubiquitinase activity"/>
    <property type="evidence" value="ECO:0007669"/>
    <property type="project" value="UniProtKB-UniRule"/>
</dbReference>
<keyword evidence="6 7" id="KW-0788">Thiol protease</keyword>
<dbReference type="PROSITE" id="PS50235">
    <property type="entry name" value="USP_3"/>
    <property type="match status" value="1"/>
</dbReference>
<dbReference type="Gene3D" id="3.90.70.10">
    <property type="entry name" value="Cysteine proteinases"/>
    <property type="match status" value="1"/>
</dbReference>
<dbReference type="AlphaFoldDB" id="A0A7J7DFX5"/>
<organism evidence="10 11">
    <name type="scientific">Tripterygium wilfordii</name>
    <name type="common">Thunder God vine</name>
    <dbReference type="NCBI Taxonomy" id="458696"/>
    <lineage>
        <taxon>Eukaryota</taxon>
        <taxon>Viridiplantae</taxon>
        <taxon>Streptophyta</taxon>
        <taxon>Embryophyta</taxon>
        <taxon>Tracheophyta</taxon>
        <taxon>Spermatophyta</taxon>
        <taxon>Magnoliopsida</taxon>
        <taxon>eudicotyledons</taxon>
        <taxon>Gunneridae</taxon>
        <taxon>Pentapetalae</taxon>
        <taxon>rosids</taxon>
        <taxon>fabids</taxon>
        <taxon>Celastrales</taxon>
        <taxon>Celastraceae</taxon>
        <taxon>Tripterygium</taxon>
    </lineage>
</organism>
<sequence length="581" mass="64720">MMRSVSLTRNIKHGYGALSYLKGVSASPLHVSAVGLLGAAGLILVFTRDRLLGKLSSISRLTDGGNRSEKYYLVPGLQNLGNNCFLNVILQALASCSCLSTYLGKVMEASESWQMGDAGDSMALTVALAALLEELSEVCEGRVVLNPREVMLAMTLYIQNFNLTSQQDAAEAFLHLLSSLREEFSDCYPSNHSLLADAVTSVNCRVLSAKRIDNRNEQERWQQHFLGPFDGILGSILTCQSCSSQISLDYQFFHSLPLSPVLDSGATIMVGSPLEDCLKKFTAAEKVENYRCNRCWHIAAIRYLSVLGATEADIERLRMCDDQDSCNCQRIPHIEKLPWSNNIPCTIKQLFIARFPKILCIHLQRAAVNMFGEPVKLQGHIAFPLVLDLSRFITSGVGTKNWEELVPTKLANQQYQKPRGYPLFLNMQQNTRLPNSLHELTEETTSSVVAAPEQVKCTTHFEGFPGRGNMANMVQLEGCSGTTFTNADMQFDDKVRVTSQSGPSENHMYNLVSVVEHFGRPGGGHYTVYRRAKTGAQKEVPDKGCLWRWFRVSDSEVYDASEEDVLDCEASILFYERIMEN</sequence>
<dbReference type="EMBL" id="JAAARO010000007">
    <property type="protein sequence ID" value="KAF5745178.1"/>
    <property type="molecule type" value="Genomic_DNA"/>
</dbReference>
<dbReference type="FunCoup" id="A0A7J7DFX5">
    <property type="interactions" value="777"/>
</dbReference>
<dbReference type="GO" id="GO:0016579">
    <property type="term" value="P:protein deubiquitination"/>
    <property type="evidence" value="ECO:0007669"/>
    <property type="project" value="InterPro"/>
</dbReference>
<keyword evidence="8" id="KW-0812">Transmembrane</keyword>
<evidence type="ECO:0000256" key="2">
    <source>
        <dbReference type="ARBA" id="ARBA00009085"/>
    </source>
</evidence>
<keyword evidence="3 7" id="KW-0645">Protease</keyword>
<dbReference type="InterPro" id="IPR050164">
    <property type="entry name" value="Peptidase_C19"/>
</dbReference>
<comment type="function">
    <text evidence="7">Recognizes and hydrolyzes the peptide bond at the C-terminal Gly of ubiquitin. Involved in the processing of poly-ubiquitin precursors as well as that of ubiquitinated proteins.</text>
</comment>
<dbReference type="PROSITE" id="PS00973">
    <property type="entry name" value="USP_2"/>
    <property type="match status" value="1"/>
</dbReference>
<name>A0A7J7DFX5_TRIWF</name>
<accession>A0A7J7DFX5</accession>
<dbReference type="SUPFAM" id="SSF54001">
    <property type="entry name" value="Cysteine proteinases"/>
    <property type="match status" value="1"/>
</dbReference>
<protein>
    <recommendedName>
        <fullName evidence="7">Ubiquitin carboxyl-terminal hydrolase</fullName>
        <ecNumber evidence="7">3.4.19.12</ecNumber>
    </recommendedName>
</protein>
<dbReference type="InterPro" id="IPR001394">
    <property type="entry name" value="Peptidase_C19_UCH"/>
</dbReference>
<reference evidence="10 11" key="1">
    <citation type="journal article" date="2020" name="Nat. Commun.">
        <title>Genome of Tripterygium wilfordii and identification of cytochrome P450 involved in triptolide biosynthesis.</title>
        <authorList>
            <person name="Tu L."/>
            <person name="Su P."/>
            <person name="Zhang Z."/>
            <person name="Gao L."/>
            <person name="Wang J."/>
            <person name="Hu T."/>
            <person name="Zhou J."/>
            <person name="Zhang Y."/>
            <person name="Zhao Y."/>
            <person name="Liu Y."/>
            <person name="Song Y."/>
            <person name="Tong Y."/>
            <person name="Lu Y."/>
            <person name="Yang J."/>
            <person name="Xu C."/>
            <person name="Jia M."/>
            <person name="Peters R.J."/>
            <person name="Huang L."/>
            <person name="Gao W."/>
        </authorList>
    </citation>
    <scope>NUCLEOTIDE SEQUENCE [LARGE SCALE GENOMIC DNA]</scope>
    <source>
        <strain evidence="11">cv. XIE 37</strain>
        <tissue evidence="10">Leaf</tissue>
    </source>
</reference>
<dbReference type="InParanoid" id="A0A7J7DFX5"/>
<comment type="catalytic activity">
    <reaction evidence="1 7">
        <text>Thiol-dependent hydrolysis of ester, thioester, amide, peptide and isopeptide bonds formed by the C-terminal Gly of ubiquitin (a 76-residue protein attached to proteins as an intracellular targeting signal).</text>
        <dbReference type="EC" id="3.4.19.12"/>
    </reaction>
</comment>
<feature type="transmembrane region" description="Helical" evidence="8">
    <location>
        <begin position="29"/>
        <end position="47"/>
    </location>
</feature>
<evidence type="ECO:0000256" key="6">
    <source>
        <dbReference type="ARBA" id="ARBA00022807"/>
    </source>
</evidence>
<dbReference type="OrthoDB" id="2248014at2759"/>
<evidence type="ECO:0000256" key="7">
    <source>
        <dbReference type="RuleBase" id="RU366025"/>
    </source>
</evidence>
<dbReference type="GO" id="GO:0005634">
    <property type="term" value="C:nucleus"/>
    <property type="evidence" value="ECO:0007669"/>
    <property type="project" value="TreeGrafter"/>
</dbReference>
<dbReference type="PANTHER" id="PTHR24006">
    <property type="entry name" value="UBIQUITIN CARBOXYL-TERMINAL HYDROLASE"/>
    <property type="match status" value="1"/>
</dbReference>
<dbReference type="GO" id="GO:0006508">
    <property type="term" value="P:proteolysis"/>
    <property type="evidence" value="ECO:0007669"/>
    <property type="project" value="UniProtKB-KW"/>
</dbReference>
<keyword evidence="8" id="KW-0472">Membrane</keyword>
<dbReference type="CDD" id="cd02662">
    <property type="entry name" value="Peptidase_C19F"/>
    <property type="match status" value="1"/>
</dbReference>
<dbReference type="EC" id="3.4.19.12" evidence="7"/>
<proteinExistence type="inferred from homology"/>
<feature type="domain" description="USP" evidence="9">
    <location>
        <begin position="75"/>
        <end position="578"/>
    </location>
</feature>
<comment type="similarity">
    <text evidence="2 7">Belongs to the peptidase C19 family.</text>
</comment>
<evidence type="ECO:0000259" key="9">
    <source>
        <dbReference type="PROSITE" id="PS50235"/>
    </source>
</evidence>
<keyword evidence="5 7" id="KW-0378">Hydrolase</keyword>
<gene>
    <name evidence="10" type="ORF">HS088_TW07G00760</name>
</gene>
<keyword evidence="4 7" id="KW-0833">Ubl conjugation pathway</keyword>
<evidence type="ECO:0000256" key="3">
    <source>
        <dbReference type="ARBA" id="ARBA00022670"/>
    </source>
</evidence>
<dbReference type="PROSITE" id="PS00972">
    <property type="entry name" value="USP_1"/>
    <property type="match status" value="1"/>
</dbReference>
<keyword evidence="8" id="KW-1133">Transmembrane helix</keyword>
<dbReference type="Pfam" id="PF00443">
    <property type="entry name" value="UCH"/>
    <property type="match status" value="1"/>
</dbReference>
<evidence type="ECO:0000313" key="10">
    <source>
        <dbReference type="EMBL" id="KAF5745178.1"/>
    </source>
</evidence>
<dbReference type="InterPro" id="IPR038765">
    <property type="entry name" value="Papain-like_cys_pep_sf"/>
</dbReference>
<dbReference type="PANTHER" id="PTHR24006:SF888">
    <property type="entry name" value="UBIQUITIN CARBOXYL-TERMINAL HYDROLASE 30"/>
    <property type="match status" value="1"/>
</dbReference>
<dbReference type="InterPro" id="IPR028889">
    <property type="entry name" value="USP"/>
</dbReference>
<evidence type="ECO:0000313" key="11">
    <source>
        <dbReference type="Proteomes" id="UP000593562"/>
    </source>
</evidence>
<comment type="caution">
    <text evidence="10">The sequence shown here is derived from an EMBL/GenBank/DDBJ whole genome shotgun (WGS) entry which is preliminary data.</text>
</comment>